<comment type="caution">
    <text evidence="6">The sequence shown here is derived from an EMBL/GenBank/DDBJ whole genome shotgun (WGS) entry which is preliminary data.</text>
</comment>
<dbReference type="PROSITE" id="PS51419">
    <property type="entry name" value="RAB"/>
    <property type="match status" value="1"/>
</dbReference>
<dbReference type="SMART" id="SM00174">
    <property type="entry name" value="RHO"/>
    <property type="match status" value="1"/>
</dbReference>
<dbReference type="Gene3D" id="3.40.50.300">
    <property type="entry name" value="P-loop containing nucleotide triphosphate hydrolases"/>
    <property type="match status" value="1"/>
</dbReference>
<evidence type="ECO:0000256" key="3">
    <source>
        <dbReference type="ARBA" id="ARBA00023134"/>
    </source>
</evidence>
<dbReference type="SMART" id="SM00173">
    <property type="entry name" value="RAS"/>
    <property type="match status" value="1"/>
</dbReference>
<protein>
    <submittedName>
        <fullName evidence="6">Uncharacterized protein</fullName>
    </submittedName>
</protein>
<keyword evidence="3" id="KW-0342">GTP-binding</keyword>
<reference evidence="6 7" key="1">
    <citation type="submission" date="2021-06" db="EMBL/GenBank/DDBJ databases">
        <title>Caerostris darwini draft genome.</title>
        <authorList>
            <person name="Kono N."/>
            <person name="Arakawa K."/>
        </authorList>
    </citation>
    <scope>NUCLEOTIDE SEQUENCE [LARGE SCALE GENOMIC DNA]</scope>
</reference>
<evidence type="ECO:0000313" key="6">
    <source>
        <dbReference type="EMBL" id="GIY32149.1"/>
    </source>
</evidence>
<dbReference type="GO" id="GO:0016020">
    <property type="term" value="C:membrane"/>
    <property type="evidence" value="ECO:0007669"/>
    <property type="project" value="InterPro"/>
</dbReference>
<gene>
    <name evidence="6" type="ORF">CDAR_306651</name>
</gene>
<dbReference type="PANTHER" id="PTHR24070">
    <property type="entry name" value="RAS, DI-RAS, AND RHEB FAMILY MEMBERS OF SMALL GTPASE SUPERFAMILY"/>
    <property type="match status" value="1"/>
</dbReference>
<dbReference type="SMART" id="SM00175">
    <property type="entry name" value="RAB"/>
    <property type="match status" value="1"/>
</dbReference>
<dbReference type="SUPFAM" id="SSF52540">
    <property type="entry name" value="P-loop containing nucleoside triphosphate hydrolases"/>
    <property type="match status" value="1"/>
</dbReference>
<dbReference type="GO" id="GO:0005525">
    <property type="term" value="F:GTP binding"/>
    <property type="evidence" value="ECO:0007669"/>
    <property type="project" value="UniProtKB-KW"/>
</dbReference>
<dbReference type="GO" id="GO:0007165">
    <property type="term" value="P:signal transduction"/>
    <property type="evidence" value="ECO:0007669"/>
    <property type="project" value="InterPro"/>
</dbReference>
<dbReference type="EMBL" id="BPLQ01007749">
    <property type="protein sequence ID" value="GIY32149.1"/>
    <property type="molecule type" value="Genomic_DNA"/>
</dbReference>
<dbReference type="InterPro" id="IPR020849">
    <property type="entry name" value="Small_GTPase_Ras-type"/>
</dbReference>
<keyword evidence="1" id="KW-0488">Methylation</keyword>
<evidence type="ECO:0000256" key="2">
    <source>
        <dbReference type="ARBA" id="ARBA00022741"/>
    </source>
</evidence>
<dbReference type="AlphaFoldDB" id="A0AAV4SDU6"/>
<evidence type="ECO:0000256" key="4">
    <source>
        <dbReference type="ARBA" id="ARBA00023288"/>
    </source>
</evidence>
<dbReference type="Proteomes" id="UP001054837">
    <property type="component" value="Unassembled WGS sequence"/>
</dbReference>
<dbReference type="GO" id="GO:0012505">
    <property type="term" value="C:endomembrane system"/>
    <property type="evidence" value="ECO:0007669"/>
    <property type="project" value="UniProtKB-SubCell"/>
</dbReference>
<dbReference type="Pfam" id="PF00071">
    <property type="entry name" value="Ras"/>
    <property type="match status" value="1"/>
</dbReference>
<evidence type="ECO:0000256" key="5">
    <source>
        <dbReference type="ARBA" id="ARBA00046278"/>
    </source>
</evidence>
<keyword evidence="4" id="KW-0449">Lipoprotein</keyword>
<name>A0AAV4SDU6_9ARAC</name>
<dbReference type="InterPro" id="IPR001806">
    <property type="entry name" value="Small_GTPase"/>
</dbReference>
<keyword evidence="2" id="KW-0547">Nucleotide-binding</keyword>
<evidence type="ECO:0000256" key="1">
    <source>
        <dbReference type="ARBA" id="ARBA00022481"/>
    </source>
</evidence>
<dbReference type="PRINTS" id="PR00449">
    <property type="entry name" value="RASTRNSFRMNG"/>
</dbReference>
<organism evidence="6 7">
    <name type="scientific">Caerostris darwini</name>
    <dbReference type="NCBI Taxonomy" id="1538125"/>
    <lineage>
        <taxon>Eukaryota</taxon>
        <taxon>Metazoa</taxon>
        <taxon>Ecdysozoa</taxon>
        <taxon>Arthropoda</taxon>
        <taxon>Chelicerata</taxon>
        <taxon>Arachnida</taxon>
        <taxon>Araneae</taxon>
        <taxon>Araneomorphae</taxon>
        <taxon>Entelegynae</taxon>
        <taxon>Araneoidea</taxon>
        <taxon>Araneidae</taxon>
        <taxon>Caerostris</taxon>
    </lineage>
</organism>
<dbReference type="GO" id="GO:0003924">
    <property type="term" value="F:GTPase activity"/>
    <property type="evidence" value="ECO:0007669"/>
    <property type="project" value="InterPro"/>
</dbReference>
<sequence>MDYSSINPNNNAIFNYVTIAIVGQRECGKTSLIHTYLRDRAHLCRMQVIAYPPSCVFIYKFIQHDTEMTILDVNGLEAIAWFGSLLYHYSHAVLLCYNIDDRSSMFYLHAVFREMRRVEFDMVSVHFILVGTKRDLRQSGMPGITFEEGEDVKHDLRFSMFFECSSLDTSSVDLVFDEVRGLVLGYIDAQD</sequence>
<comment type="subcellular location">
    <subcellularLocation>
        <location evidence="5">Endomembrane system</location>
        <topology evidence="5">Lipid-anchor</topology>
        <orientation evidence="5">Cytoplasmic side</orientation>
    </subcellularLocation>
</comment>
<dbReference type="InterPro" id="IPR027417">
    <property type="entry name" value="P-loop_NTPase"/>
</dbReference>
<evidence type="ECO:0000313" key="7">
    <source>
        <dbReference type="Proteomes" id="UP001054837"/>
    </source>
</evidence>
<proteinExistence type="predicted"/>
<keyword evidence="7" id="KW-1185">Reference proteome</keyword>
<accession>A0AAV4SDU6</accession>